<name>D0LSH1_HALO1</name>
<proteinExistence type="inferred from homology"/>
<dbReference type="Pfam" id="PF21082">
    <property type="entry name" value="MS_channel_3rd"/>
    <property type="match status" value="1"/>
</dbReference>
<dbReference type="Gene3D" id="3.30.70.100">
    <property type="match status" value="1"/>
</dbReference>
<organism evidence="11 12">
    <name type="scientific">Haliangium ochraceum (strain DSM 14365 / JCM 11303 / SMP-2)</name>
    <dbReference type="NCBI Taxonomy" id="502025"/>
    <lineage>
        <taxon>Bacteria</taxon>
        <taxon>Pseudomonadati</taxon>
        <taxon>Myxococcota</taxon>
        <taxon>Polyangia</taxon>
        <taxon>Haliangiales</taxon>
        <taxon>Kofleriaceae</taxon>
        <taxon>Haliangium</taxon>
    </lineage>
</organism>
<dbReference type="EMBL" id="CP001804">
    <property type="protein sequence ID" value="ACY15670.1"/>
    <property type="molecule type" value="Genomic_DNA"/>
</dbReference>
<dbReference type="InterPro" id="IPR008910">
    <property type="entry name" value="MSC_TM_helix"/>
</dbReference>
<dbReference type="InterPro" id="IPR011066">
    <property type="entry name" value="MscS_channel_C_sf"/>
</dbReference>
<dbReference type="Proteomes" id="UP000001880">
    <property type="component" value="Chromosome"/>
</dbReference>
<feature type="transmembrane region" description="Helical" evidence="7">
    <location>
        <begin position="94"/>
        <end position="112"/>
    </location>
</feature>
<feature type="transmembrane region" description="Helical" evidence="7">
    <location>
        <begin position="67"/>
        <end position="88"/>
    </location>
</feature>
<keyword evidence="3" id="KW-1003">Cell membrane</keyword>
<dbReference type="GO" id="GO:0005886">
    <property type="term" value="C:plasma membrane"/>
    <property type="evidence" value="ECO:0007669"/>
    <property type="project" value="UniProtKB-SubCell"/>
</dbReference>
<dbReference type="AlphaFoldDB" id="D0LSH1"/>
<feature type="domain" description="Mechanosensitive ion channel transmembrane helices 2/3" evidence="10">
    <location>
        <begin position="71"/>
        <end position="113"/>
    </location>
</feature>
<dbReference type="SUPFAM" id="SSF50182">
    <property type="entry name" value="Sm-like ribonucleoproteins"/>
    <property type="match status" value="1"/>
</dbReference>
<evidence type="ECO:0000256" key="3">
    <source>
        <dbReference type="ARBA" id="ARBA00022475"/>
    </source>
</evidence>
<dbReference type="Gene3D" id="2.30.30.60">
    <property type="match status" value="1"/>
</dbReference>
<dbReference type="GO" id="GO:0008381">
    <property type="term" value="F:mechanosensitive monoatomic ion channel activity"/>
    <property type="evidence" value="ECO:0007669"/>
    <property type="project" value="InterPro"/>
</dbReference>
<dbReference type="KEGG" id="hoh:Hoch_3168"/>
<feature type="transmembrane region" description="Helical" evidence="7">
    <location>
        <begin position="26"/>
        <end position="47"/>
    </location>
</feature>
<keyword evidence="12" id="KW-1185">Reference proteome</keyword>
<accession>D0LSH1</accession>
<dbReference type="SUPFAM" id="SSF82861">
    <property type="entry name" value="Mechanosensitive channel protein MscS (YggB), transmembrane region"/>
    <property type="match status" value="1"/>
</dbReference>
<dbReference type="OrthoDB" id="9784565at2"/>
<feature type="domain" description="Mechanosensitive ion channel MscS C-terminal" evidence="9">
    <location>
        <begin position="189"/>
        <end position="272"/>
    </location>
</feature>
<dbReference type="Gene3D" id="1.10.287.1260">
    <property type="match status" value="1"/>
</dbReference>
<dbReference type="InterPro" id="IPR049278">
    <property type="entry name" value="MS_channel_C"/>
</dbReference>
<dbReference type="Pfam" id="PF00924">
    <property type="entry name" value="MS_channel_2nd"/>
    <property type="match status" value="1"/>
</dbReference>
<dbReference type="InterPro" id="IPR049142">
    <property type="entry name" value="MS_channel_1st"/>
</dbReference>
<sequence length="311" mass="34280">MELSISDLVEQLTGKLETWITGFVEMLPNLVVALIVVLFAAMVAKWAQRMFERLFHKISGNKPISDLLAAIVRVGINLIGLFVALGLLQLDKTVTSLLAGVGVVGLALGFAFQDIAANFMSGIIMAVKQPFSVGDLLELNGRLGKVKRIDLRATEMQTLDGLSVLVPNKDIFQNTIVNYTRTTSRRMDLEVGTAYCDDLEHVREISIAAVQELEHRDSSRDIELFFGSFGDSSINFTLRVWLDKSDQLSYLSAKSEAMIALKKAFDQNDITIPFPIRTLDFGAKVVGGERLDAMRLPGSAPESDERERPSA</sequence>
<dbReference type="InterPro" id="IPR045275">
    <property type="entry name" value="MscS_archaea/bacteria_type"/>
</dbReference>
<dbReference type="Pfam" id="PF05552">
    <property type="entry name" value="MS_channel_1st_1"/>
    <property type="match status" value="1"/>
</dbReference>
<dbReference type="eggNOG" id="COG3264">
    <property type="taxonomic scope" value="Bacteria"/>
</dbReference>
<keyword evidence="5 7" id="KW-1133">Transmembrane helix</keyword>
<dbReference type="InterPro" id="IPR011014">
    <property type="entry name" value="MscS_channel_TM-2"/>
</dbReference>
<dbReference type="PANTHER" id="PTHR30221">
    <property type="entry name" value="SMALL-CONDUCTANCE MECHANOSENSITIVE CHANNEL"/>
    <property type="match status" value="1"/>
</dbReference>
<dbReference type="PANTHER" id="PTHR30221:SF1">
    <property type="entry name" value="SMALL-CONDUCTANCE MECHANOSENSITIVE CHANNEL"/>
    <property type="match status" value="1"/>
</dbReference>
<dbReference type="InterPro" id="IPR006685">
    <property type="entry name" value="MscS_channel_2nd"/>
</dbReference>
<dbReference type="HOGENOM" id="CLU_037945_1_0_7"/>
<evidence type="ECO:0000256" key="6">
    <source>
        <dbReference type="ARBA" id="ARBA00023136"/>
    </source>
</evidence>
<keyword evidence="6 7" id="KW-0472">Membrane</keyword>
<evidence type="ECO:0000256" key="1">
    <source>
        <dbReference type="ARBA" id="ARBA00004651"/>
    </source>
</evidence>
<protein>
    <submittedName>
        <fullName evidence="11">MscS Mechanosensitive ion channel</fullName>
    </submittedName>
</protein>
<dbReference type="RefSeq" id="WP_012828270.1">
    <property type="nucleotide sequence ID" value="NC_013440.1"/>
</dbReference>
<evidence type="ECO:0000313" key="11">
    <source>
        <dbReference type="EMBL" id="ACY15670.1"/>
    </source>
</evidence>
<comment type="similarity">
    <text evidence="2">Belongs to the MscS (TC 1.A.23) family.</text>
</comment>
<evidence type="ECO:0000256" key="5">
    <source>
        <dbReference type="ARBA" id="ARBA00022989"/>
    </source>
</evidence>
<dbReference type="SUPFAM" id="SSF82689">
    <property type="entry name" value="Mechanosensitive channel protein MscS (YggB), C-terminal domain"/>
    <property type="match status" value="1"/>
</dbReference>
<reference evidence="11 12" key="1">
    <citation type="journal article" date="2010" name="Stand. Genomic Sci.">
        <title>Complete genome sequence of Haliangium ochraceum type strain (SMP-2).</title>
        <authorList>
            <consortium name="US DOE Joint Genome Institute (JGI-PGF)"/>
            <person name="Ivanova N."/>
            <person name="Daum C."/>
            <person name="Lang E."/>
            <person name="Abt B."/>
            <person name="Kopitz M."/>
            <person name="Saunders E."/>
            <person name="Lapidus A."/>
            <person name="Lucas S."/>
            <person name="Glavina Del Rio T."/>
            <person name="Nolan M."/>
            <person name="Tice H."/>
            <person name="Copeland A."/>
            <person name="Cheng J.F."/>
            <person name="Chen F."/>
            <person name="Bruce D."/>
            <person name="Goodwin L."/>
            <person name="Pitluck S."/>
            <person name="Mavromatis K."/>
            <person name="Pati A."/>
            <person name="Mikhailova N."/>
            <person name="Chen A."/>
            <person name="Palaniappan K."/>
            <person name="Land M."/>
            <person name="Hauser L."/>
            <person name="Chang Y.J."/>
            <person name="Jeffries C.D."/>
            <person name="Detter J.C."/>
            <person name="Brettin T."/>
            <person name="Rohde M."/>
            <person name="Goker M."/>
            <person name="Bristow J."/>
            <person name="Markowitz V."/>
            <person name="Eisen J.A."/>
            <person name="Hugenholtz P."/>
            <person name="Kyrpides N.C."/>
            <person name="Klenk H.P."/>
        </authorList>
    </citation>
    <scope>NUCLEOTIDE SEQUENCE [LARGE SCALE GENOMIC DNA]</scope>
    <source>
        <strain evidence="12">DSM 14365 / CIP 107738 / JCM 11303 / AJ 13395 / SMP-2</strain>
    </source>
</reference>
<evidence type="ECO:0000313" key="12">
    <source>
        <dbReference type="Proteomes" id="UP000001880"/>
    </source>
</evidence>
<evidence type="ECO:0000256" key="2">
    <source>
        <dbReference type="ARBA" id="ARBA00008017"/>
    </source>
</evidence>
<keyword evidence="4 7" id="KW-0812">Transmembrane</keyword>
<feature type="domain" description="Mechanosensitive ion channel MscS" evidence="8">
    <location>
        <begin position="114"/>
        <end position="181"/>
    </location>
</feature>
<evidence type="ECO:0000256" key="7">
    <source>
        <dbReference type="SAM" id="Phobius"/>
    </source>
</evidence>
<dbReference type="InterPro" id="IPR023408">
    <property type="entry name" value="MscS_beta-dom_sf"/>
</dbReference>
<comment type="subcellular location">
    <subcellularLocation>
        <location evidence="1">Cell membrane</location>
        <topology evidence="1">Multi-pass membrane protein</topology>
    </subcellularLocation>
</comment>
<evidence type="ECO:0000256" key="4">
    <source>
        <dbReference type="ARBA" id="ARBA00022692"/>
    </source>
</evidence>
<gene>
    <name evidence="11" type="ordered locus">Hoch_3168</name>
</gene>
<dbReference type="InterPro" id="IPR010920">
    <property type="entry name" value="LSM_dom_sf"/>
</dbReference>
<evidence type="ECO:0000259" key="9">
    <source>
        <dbReference type="Pfam" id="PF21082"/>
    </source>
</evidence>
<evidence type="ECO:0000259" key="10">
    <source>
        <dbReference type="Pfam" id="PF21088"/>
    </source>
</evidence>
<evidence type="ECO:0000259" key="8">
    <source>
        <dbReference type="Pfam" id="PF00924"/>
    </source>
</evidence>
<dbReference type="Pfam" id="PF21088">
    <property type="entry name" value="MS_channel_1st"/>
    <property type="match status" value="1"/>
</dbReference>